<dbReference type="InterPro" id="IPR013578">
    <property type="entry name" value="Peptidase_M16C_assoc"/>
</dbReference>
<comment type="caution">
    <text evidence="2">The sequence shown here is derived from an EMBL/GenBank/DDBJ whole genome shotgun (WGS) entry which is preliminary data.</text>
</comment>
<reference evidence="2 3" key="1">
    <citation type="submission" date="2018-07" db="EMBL/GenBank/DDBJ databases">
        <title>Motiliproteus coralliicola sp. nov., a bacterium isolated from Coral.</title>
        <authorList>
            <person name="Wang G."/>
        </authorList>
    </citation>
    <scope>NUCLEOTIDE SEQUENCE [LARGE SCALE GENOMIC DNA]</scope>
    <source>
        <strain evidence="2 3">C34</strain>
    </source>
</reference>
<dbReference type="Gene3D" id="3.30.830.10">
    <property type="entry name" value="Metalloenzyme, LuxS/M16 peptidase-like"/>
    <property type="match status" value="4"/>
</dbReference>
<dbReference type="SUPFAM" id="SSF63411">
    <property type="entry name" value="LuxS/MPP-like metallohydrolase"/>
    <property type="match status" value="4"/>
</dbReference>
<dbReference type="Pfam" id="PF08367">
    <property type="entry name" value="M16C_assoc"/>
    <property type="match status" value="1"/>
</dbReference>
<dbReference type="InterPro" id="IPR055130">
    <property type="entry name" value="PreP_C"/>
</dbReference>
<proteinExistence type="predicted"/>
<name>A0A369WYI8_9GAMM</name>
<dbReference type="PANTHER" id="PTHR43016:SF13">
    <property type="entry name" value="PRESEQUENCE PROTEASE, MITOCHONDRIAL"/>
    <property type="match status" value="1"/>
</dbReference>
<dbReference type="AlphaFoldDB" id="A0A369WYI8"/>
<evidence type="ECO:0000313" key="3">
    <source>
        <dbReference type="Proteomes" id="UP000253769"/>
    </source>
</evidence>
<evidence type="ECO:0000313" key="2">
    <source>
        <dbReference type="EMBL" id="RDE24565.1"/>
    </source>
</evidence>
<organism evidence="2 3">
    <name type="scientific">Motiliproteus coralliicola</name>
    <dbReference type="NCBI Taxonomy" id="2283196"/>
    <lineage>
        <taxon>Bacteria</taxon>
        <taxon>Pseudomonadati</taxon>
        <taxon>Pseudomonadota</taxon>
        <taxon>Gammaproteobacteria</taxon>
        <taxon>Oceanospirillales</taxon>
        <taxon>Oceanospirillaceae</taxon>
        <taxon>Motiliproteus</taxon>
    </lineage>
</organism>
<dbReference type="Pfam" id="PF22516">
    <property type="entry name" value="PreP_C"/>
    <property type="match status" value="1"/>
</dbReference>
<keyword evidence="3" id="KW-1185">Reference proteome</keyword>
<dbReference type="InterPro" id="IPR011765">
    <property type="entry name" value="Pept_M16_N"/>
</dbReference>
<dbReference type="RefSeq" id="WP_114694152.1">
    <property type="nucleotide sequence ID" value="NZ_QQOH01000001.1"/>
</dbReference>
<dbReference type="Pfam" id="PF05193">
    <property type="entry name" value="Peptidase_M16_C"/>
    <property type="match status" value="1"/>
</dbReference>
<protein>
    <submittedName>
        <fullName evidence="2">Peptidase M16</fullName>
    </submittedName>
</protein>
<dbReference type="FunFam" id="3.30.830.10:FF:000034">
    <property type="entry name" value="presequence protease 1, chloroplastic/mitochondrial"/>
    <property type="match status" value="1"/>
</dbReference>
<dbReference type="Proteomes" id="UP000253769">
    <property type="component" value="Unassembled WGS sequence"/>
</dbReference>
<dbReference type="EMBL" id="QQOH01000001">
    <property type="protein sequence ID" value="RDE24565.1"/>
    <property type="molecule type" value="Genomic_DNA"/>
</dbReference>
<dbReference type="Pfam" id="PF00675">
    <property type="entry name" value="Peptidase_M16"/>
    <property type="match status" value="1"/>
</dbReference>
<feature type="domain" description="Peptidase M16C associated" evidence="1">
    <location>
        <begin position="473"/>
        <end position="720"/>
    </location>
</feature>
<accession>A0A369WYI8</accession>
<dbReference type="GO" id="GO:0006508">
    <property type="term" value="P:proteolysis"/>
    <property type="evidence" value="ECO:0007669"/>
    <property type="project" value="InterPro"/>
</dbReference>
<dbReference type="InterPro" id="IPR007863">
    <property type="entry name" value="Peptidase_M16_C"/>
</dbReference>
<sequence>MSQASVNASEALTPHNSFEFERSQTIASLGIDVAEYRHRVTGAKHYHIASDNTENVFLVALRTIPEDSSGVAHILEHTSLCGSEKYPVRDPFFMMTRRSLNTFMNAFTSSDWTAYPFASQNSKDFFNLLDVYLDAVFFTRLDELDFAQEGHRIEFEEEGNPDSALVYKGVVFNEMKGAMSSPVSLLWQTLTKHLFPTTTYHHNSGGDPEAIPSLSYDELKAFYRSHYHPSNAIFMSFGDLPAAELQQRFEEQALARFQAQPLNIGVPDEQRYYAPVRVEEAYALEDEDSSAKTHVVLGWLLGNSTDLEQLLEAHLLSRVLLDNSASPLRFALESTELGNAPSPLCGLEDSNREMSFMCGLEGTEPQQADAIEAMVLGVLQQVAEQGVEQSQLEAALHQLELSQREIGGDGYPYGLQLMLGGLGAAIHRGDPVAAINLDPVLESLHEKIKQPNYVQQLVQRLLLDNQHRVRLTLRPDNGLAKRRDQGEADKLAAIKSSLSDEQKQWLLDRAAALKERQNQQDDETVLPRVGLEDVPEQIRIPEGEQNTLSCGERVFYGRGTNGLVYQQLLVELPQLTDEQQQLLPYYTSCMTELGCGELNYQQAQAWQAQVSGGISAYTSVRGAIDDEQQVKGYLTLSGKALLDNVDALAELMATTFNGLRFDEHAKIRELMAQKLARKQQSITGSGHALAMMAASSGYSPAARLAERQQGLESISHLKQLDAKLNETDQLVAFANQLAELHSLLLKAPRHFLVVAEPSKSDACDEALLQHWQAADSAGFASFSLPTTRRKVRQAWGTNTQVNFCARSYATVAVEHEDAAALTVLGDFLRNGFLHRAIREQGGAYGSGASQDSANACFRFFSYRDPRLAETLQDFEASIDWLTQTEHADSRLEEAILGVVSNIDKPGSPAGEAKQAYHSTLFGRTPAQRQAFRARILKVTIEDLKRVAASYLSGQPCSEAVVTEPQQAQQLADQGFELCKI</sequence>
<gene>
    <name evidence="2" type="ORF">DV711_02960</name>
</gene>
<evidence type="ECO:0000259" key="1">
    <source>
        <dbReference type="SMART" id="SM01264"/>
    </source>
</evidence>
<dbReference type="OrthoDB" id="9762027at2"/>
<dbReference type="InterPro" id="IPR011249">
    <property type="entry name" value="Metalloenz_LuxS/M16"/>
</dbReference>
<dbReference type="PANTHER" id="PTHR43016">
    <property type="entry name" value="PRESEQUENCE PROTEASE"/>
    <property type="match status" value="1"/>
</dbReference>
<dbReference type="GO" id="GO:0046872">
    <property type="term" value="F:metal ion binding"/>
    <property type="evidence" value="ECO:0007669"/>
    <property type="project" value="InterPro"/>
</dbReference>
<dbReference type="SMART" id="SM01264">
    <property type="entry name" value="M16C_associated"/>
    <property type="match status" value="1"/>
</dbReference>